<evidence type="ECO:0000313" key="4">
    <source>
        <dbReference type="Proteomes" id="UP000631114"/>
    </source>
</evidence>
<feature type="region of interest" description="Disordered" evidence="2">
    <location>
        <begin position="1"/>
        <end position="25"/>
    </location>
</feature>
<protein>
    <submittedName>
        <fullName evidence="3">Uncharacterized protein</fullName>
    </submittedName>
</protein>
<feature type="coiled-coil region" evidence="1">
    <location>
        <begin position="49"/>
        <end position="76"/>
    </location>
</feature>
<keyword evidence="4" id="KW-1185">Reference proteome</keyword>
<gene>
    <name evidence="3" type="ORF">IFM89_001411</name>
</gene>
<dbReference type="InterPro" id="IPR040348">
    <property type="entry name" value="POLAR-like"/>
</dbReference>
<evidence type="ECO:0000313" key="3">
    <source>
        <dbReference type="EMBL" id="KAF9612544.1"/>
    </source>
</evidence>
<name>A0A835I8Z8_9MAGN</name>
<dbReference type="Proteomes" id="UP000631114">
    <property type="component" value="Unassembled WGS sequence"/>
</dbReference>
<dbReference type="EMBL" id="JADFTS010000003">
    <property type="protein sequence ID" value="KAF9612544.1"/>
    <property type="molecule type" value="Genomic_DNA"/>
</dbReference>
<accession>A0A835I8Z8</accession>
<keyword evidence="1" id="KW-0175">Coiled coil</keyword>
<comment type="caution">
    <text evidence="3">The sequence shown here is derived from an EMBL/GenBank/DDBJ whole genome shotgun (WGS) entry which is preliminary data.</text>
</comment>
<evidence type="ECO:0000256" key="2">
    <source>
        <dbReference type="SAM" id="MobiDB-lite"/>
    </source>
</evidence>
<evidence type="ECO:0000256" key="1">
    <source>
        <dbReference type="SAM" id="Coils"/>
    </source>
</evidence>
<dbReference type="PANTHER" id="PTHR33476:SF22">
    <property type="entry name" value="PROTEIN POLAR LOCALIZATION DURING ASYMMETRIC DIVISION AND REDISTRIBUTION"/>
    <property type="match status" value="1"/>
</dbReference>
<reference evidence="3 4" key="1">
    <citation type="submission" date="2020-10" db="EMBL/GenBank/DDBJ databases">
        <title>The Coptis chinensis genome and diversification of protoberbering-type alkaloids.</title>
        <authorList>
            <person name="Wang B."/>
            <person name="Shu S."/>
            <person name="Song C."/>
            <person name="Liu Y."/>
        </authorList>
    </citation>
    <scope>NUCLEOTIDE SEQUENCE [LARGE SCALE GENOMIC DNA]</scope>
    <source>
        <strain evidence="3">HL-2020</strain>
        <tissue evidence="3">Leaf</tissue>
    </source>
</reference>
<sequence length="100" mass="11880">MQMEAKHIVPIKSETDTSTEEENTHEFTYVEYGGVSPKELERRLHELLEERQRKRIRELECALEHTKKKLLEKEMEVTWWKDTARLISLHASEANSSLSR</sequence>
<dbReference type="AlphaFoldDB" id="A0A835I8Z8"/>
<dbReference type="PANTHER" id="PTHR33476">
    <property type="entry name" value="EMB|CAB62613.1"/>
    <property type="match status" value="1"/>
</dbReference>
<organism evidence="3 4">
    <name type="scientific">Coptis chinensis</name>
    <dbReference type="NCBI Taxonomy" id="261450"/>
    <lineage>
        <taxon>Eukaryota</taxon>
        <taxon>Viridiplantae</taxon>
        <taxon>Streptophyta</taxon>
        <taxon>Embryophyta</taxon>
        <taxon>Tracheophyta</taxon>
        <taxon>Spermatophyta</taxon>
        <taxon>Magnoliopsida</taxon>
        <taxon>Ranunculales</taxon>
        <taxon>Ranunculaceae</taxon>
        <taxon>Coptidoideae</taxon>
        <taxon>Coptis</taxon>
    </lineage>
</organism>
<dbReference type="GO" id="GO:0008356">
    <property type="term" value="P:asymmetric cell division"/>
    <property type="evidence" value="ECO:0007669"/>
    <property type="project" value="InterPro"/>
</dbReference>
<proteinExistence type="predicted"/>